<dbReference type="RefSeq" id="WP_353568340.1">
    <property type="nucleotide sequence ID" value="NZ_BAABRI010000022.1"/>
</dbReference>
<dbReference type="EMBL" id="BAABRI010000022">
    <property type="protein sequence ID" value="GAA5484242.1"/>
    <property type="molecule type" value="Genomic_DNA"/>
</dbReference>
<dbReference type="SUPFAM" id="SSF48452">
    <property type="entry name" value="TPR-like"/>
    <property type="match status" value="1"/>
</dbReference>
<dbReference type="Gene3D" id="3.40.720.10">
    <property type="entry name" value="Alkaline Phosphatase, subunit A"/>
    <property type="match status" value="1"/>
</dbReference>
<evidence type="ECO:0000313" key="2">
    <source>
        <dbReference type="EMBL" id="GAA5484242.1"/>
    </source>
</evidence>
<proteinExistence type="predicted"/>
<gene>
    <name evidence="2" type="ORF">Hsar01_03483</name>
</gene>
<dbReference type="InterPro" id="IPR017850">
    <property type="entry name" value="Alkaline_phosphatase_core_sf"/>
</dbReference>
<organism evidence="2 3">
    <name type="scientific">Haloferula sargassicola</name>
    <dbReference type="NCBI Taxonomy" id="490096"/>
    <lineage>
        <taxon>Bacteria</taxon>
        <taxon>Pseudomonadati</taxon>
        <taxon>Verrucomicrobiota</taxon>
        <taxon>Verrucomicrobiia</taxon>
        <taxon>Verrucomicrobiales</taxon>
        <taxon>Verrucomicrobiaceae</taxon>
        <taxon>Haloferula</taxon>
    </lineage>
</organism>
<dbReference type="Pfam" id="PF13432">
    <property type="entry name" value="TPR_16"/>
    <property type="match status" value="1"/>
</dbReference>
<dbReference type="Proteomes" id="UP001476282">
    <property type="component" value="Unassembled WGS sequence"/>
</dbReference>
<dbReference type="InterPro" id="IPR011990">
    <property type="entry name" value="TPR-like_helical_dom_sf"/>
</dbReference>
<dbReference type="Gene3D" id="1.25.40.10">
    <property type="entry name" value="Tetratricopeptide repeat domain"/>
    <property type="match status" value="2"/>
</dbReference>
<accession>A0ABP9US32</accession>
<feature type="region of interest" description="Disordered" evidence="1">
    <location>
        <begin position="551"/>
        <end position="580"/>
    </location>
</feature>
<evidence type="ECO:0000313" key="3">
    <source>
        <dbReference type="Proteomes" id="UP001476282"/>
    </source>
</evidence>
<comment type="caution">
    <text evidence="2">The sequence shown here is derived from an EMBL/GenBank/DDBJ whole genome shotgun (WGS) entry which is preliminary data.</text>
</comment>
<sequence length="726" mass="77373">MEQLLFIHLSGLTGADLSARLDSGGLAAFTRLVGAGAAGPLRRAGEPAAAATAVSLGTGRHAGVHGVMGSMVPDPTLPYPRLAGRHDRRCPYFWEILAAAGVPVLAVNWPASARQPGLDAIPPDFADARFVQPPADLAARWHELIVRPDEIDAASLGHFLPHPPQPLVLASELAAQASRHAVVTSALESGGFRGIALHEPFPAAAARCGVAAEKTWDYLDLLLARLQELAGGNWTLVIAATPPPGADGHGFLLARGPGIAADGLLPLAGVLDLAPSLLTRFGLAPLASDGQLIRGLVPPALPRQSAPSPPAATTRPVATFTGRDRTLGLLRALEGLPAPDAPATDEWQHRRGLALKLSGDLPGAHRDLSDLFRRQPEQPGLLLELVEVEFHLGWHQRAEEHLRLADLLLPGSELPKTLLARLWAETGRRDEALSLLGELPPRPEKHALLTLLRLGRWAQVISCEGVQPWMQARALLGLRDFPGAESMAREALAHDPFHALSHELLGIALTRQARTTEAAAALRNAIHLEPARHTARVRLFRLLRDPALKPDVRRPRMMARHPEPPPHPAPSGPEAPTWRPADCQCPPRLVRALVAPPGHLRDGWRSALETAGLQAAHRPDPSPSAEDLAANAECIQVIPTLAVAALPPIHSYRLLLVLPENAGSFLAEHRAPAGLAPFLLRHFAGLLPQPLPANFEVLQIHGPPAGADAIRQAIGFLTGRDGGSGW</sequence>
<evidence type="ECO:0000256" key="1">
    <source>
        <dbReference type="SAM" id="MobiDB-lite"/>
    </source>
</evidence>
<dbReference type="SUPFAM" id="SSF53649">
    <property type="entry name" value="Alkaline phosphatase-like"/>
    <property type="match status" value="1"/>
</dbReference>
<reference evidence="2 3" key="1">
    <citation type="submission" date="2024-02" db="EMBL/GenBank/DDBJ databases">
        <title>Haloferula sargassicola NBRC 104335.</title>
        <authorList>
            <person name="Ichikawa N."/>
            <person name="Katano-Makiyama Y."/>
            <person name="Hidaka K."/>
        </authorList>
    </citation>
    <scope>NUCLEOTIDE SEQUENCE [LARGE SCALE GENOMIC DNA]</scope>
    <source>
        <strain evidence="2 3">NBRC 104335</strain>
    </source>
</reference>
<protein>
    <submittedName>
        <fullName evidence="2">Uncharacterized protein</fullName>
    </submittedName>
</protein>
<name>A0ABP9US32_9BACT</name>
<feature type="compositionally biased region" description="Basic and acidic residues" evidence="1">
    <location>
        <begin position="551"/>
        <end position="564"/>
    </location>
</feature>
<keyword evidence="3" id="KW-1185">Reference proteome</keyword>